<dbReference type="EMBL" id="JAGYWB010000009">
    <property type="protein sequence ID" value="KAI0510861.1"/>
    <property type="molecule type" value="Genomic_DNA"/>
</dbReference>
<dbReference type="Proteomes" id="UP000829196">
    <property type="component" value="Unassembled WGS sequence"/>
</dbReference>
<comment type="caution">
    <text evidence="1">The sequence shown here is derived from an EMBL/GenBank/DDBJ whole genome shotgun (WGS) entry which is preliminary data.</text>
</comment>
<keyword evidence="2" id="KW-1185">Reference proteome</keyword>
<sequence length="92" mass="10264">MTINSKQTKPSGFALPASQAPEIPFFLPQPPTLVLPRDRAPQLRRTSPDCPSHKSLLVEALYPPISSLCFHQQMKSHPYLRFLLSSTSVHAI</sequence>
<accession>A0A8T3BFW0</accession>
<gene>
    <name evidence="1" type="ORF">KFK09_011471</name>
</gene>
<reference evidence="1" key="1">
    <citation type="journal article" date="2022" name="Front. Genet.">
        <title>Chromosome-Scale Assembly of the Dendrobium nobile Genome Provides Insights Into the Molecular Mechanism of the Biosynthesis of the Medicinal Active Ingredient of Dendrobium.</title>
        <authorList>
            <person name="Xu Q."/>
            <person name="Niu S.-C."/>
            <person name="Li K.-L."/>
            <person name="Zheng P.-J."/>
            <person name="Zhang X.-J."/>
            <person name="Jia Y."/>
            <person name="Liu Y."/>
            <person name="Niu Y.-X."/>
            <person name="Yu L.-H."/>
            <person name="Chen D.-F."/>
            <person name="Zhang G.-Q."/>
        </authorList>
    </citation>
    <scope>NUCLEOTIDE SEQUENCE</scope>
    <source>
        <tissue evidence="1">Leaf</tissue>
    </source>
</reference>
<dbReference type="AlphaFoldDB" id="A0A8T3BFW0"/>
<name>A0A8T3BFW0_DENNO</name>
<organism evidence="1 2">
    <name type="scientific">Dendrobium nobile</name>
    <name type="common">Orchid</name>
    <dbReference type="NCBI Taxonomy" id="94219"/>
    <lineage>
        <taxon>Eukaryota</taxon>
        <taxon>Viridiplantae</taxon>
        <taxon>Streptophyta</taxon>
        <taxon>Embryophyta</taxon>
        <taxon>Tracheophyta</taxon>
        <taxon>Spermatophyta</taxon>
        <taxon>Magnoliopsida</taxon>
        <taxon>Liliopsida</taxon>
        <taxon>Asparagales</taxon>
        <taxon>Orchidaceae</taxon>
        <taxon>Epidendroideae</taxon>
        <taxon>Malaxideae</taxon>
        <taxon>Dendrobiinae</taxon>
        <taxon>Dendrobium</taxon>
    </lineage>
</organism>
<proteinExistence type="predicted"/>
<evidence type="ECO:0000313" key="1">
    <source>
        <dbReference type="EMBL" id="KAI0510861.1"/>
    </source>
</evidence>
<evidence type="ECO:0000313" key="2">
    <source>
        <dbReference type="Proteomes" id="UP000829196"/>
    </source>
</evidence>
<protein>
    <submittedName>
        <fullName evidence="1">Uncharacterized protein</fullName>
    </submittedName>
</protein>